<dbReference type="Pfam" id="PF09360">
    <property type="entry name" value="zf-CDGSH"/>
    <property type="match status" value="1"/>
</dbReference>
<keyword evidence="1" id="KW-0001">2Fe-2S</keyword>
<organism evidence="6 7">
    <name type="scientific">Aquibacillus rhizosphaerae</name>
    <dbReference type="NCBI Taxonomy" id="3051431"/>
    <lineage>
        <taxon>Bacteria</taxon>
        <taxon>Bacillati</taxon>
        <taxon>Bacillota</taxon>
        <taxon>Bacilli</taxon>
        <taxon>Bacillales</taxon>
        <taxon>Bacillaceae</taxon>
        <taxon>Aquibacillus</taxon>
    </lineage>
</organism>
<dbReference type="Proteomes" id="UP001235343">
    <property type="component" value="Unassembled WGS sequence"/>
</dbReference>
<dbReference type="Gene3D" id="3.40.5.90">
    <property type="entry name" value="CDGSH iron-sulfur domain, mitoNEET-type"/>
    <property type="match status" value="1"/>
</dbReference>
<gene>
    <name evidence="6" type="ORF">QQS35_12095</name>
</gene>
<evidence type="ECO:0000256" key="2">
    <source>
        <dbReference type="ARBA" id="ARBA00022723"/>
    </source>
</evidence>
<keyword evidence="3" id="KW-0408">Iron</keyword>
<name>A0ABT7L5P6_9BACI</name>
<reference evidence="6 7" key="1">
    <citation type="submission" date="2023-06" db="EMBL/GenBank/DDBJ databases">
        <title>Aquibacillus rhizosphaerae LR5S19.</title>
        <authorList>
            <person name="Sun J.-Q."/>
        </authorList>
    </citation>
    <scope>NUCLEOTIDE SEQUENCE [LARGE SCALE GENOMIC DNA]</scope>
    <source>
        <strain evidence="6 7">LR5S19</strain>
    </source>
</reference>
<keyword evidence="2" id="KW-0479">Metal-binding</keyword>
<evidence type="ECO:0000256" key="3">
    <source>
        <dbReference type="ARBA" id="ARBA00023004"/>
    </source>
</evidence>
<dbReference type="RefSeq" id="WP_285932410.1">
    <property type="nucleotide sequence ID" value="NZ_JASTZU010000037.1"/>
</dbReference>
<accession>A0ABT7L5P6</accession>
<dbReference type="EMBL" id="JASTZU010000037">
    <property type="protein sequence ID" value="MDL4841193.1"/>
    <property type="molecule type" value="Genomic_DNA"/>
</dbReference>
<dbReference type="InterPro" id="IPR042216">
    <property type="entry name" value="MitoNEET_CISD"/>
</dbReference>
<evidence type="ECO:0000313" key="6">
    <source>
        <dbReference type="EMBL" id="MDL4841193.1"/>
    </source>
</evidence>
<feature type="domain" description="Iron-binding zinc finger CDGSH type" evidence="5">
    <location>
        <begin position="29"/>
        <end position="63"/>
    </location>
</feature>
<evidence type="ECO:0000313" key="7">
    <source>
        <dbReference type="Proteomes" id="UP001235343"/>
    </source>
</evidence>
<keyword evidence="7" id="KW-1185">Reference proteome</keyword>
<evidence type="ECO:0000256" key="1">
    <source>
        <dbReference type="ARBA" id="ARBA00022714"/>
    </source>
</evidence>
<comment type="caution">
    <text evidence="6">The sequence shown here is derived from an EMBL/GenBank/DDBJ whole genome shotgun (WGS) entry which is preliminary data.</text>
</comment>
<proteinExistence type="predicted"/>
<protein>
    <submittedName>
        <fullName evidence="6">CDGSH iron-sulfur domain-containing protein</fullName>
    </submittedName>
</protein>
<dbReference type="SMART" id="SM00704">
    <property type="entry name" value="ZnF_CDGSH"/>
    <property type="match status" value="1"/>
</dbReference>
<keyword evidence="4" id="KW-0411">Iron-sulfur</keyword>
<evidence type="ECO:0000259" key="5">
    <source>
        <dbReference type="SMART" id="SM00704"/>
    </source>
</evidence>
<dbReference type="InterPro" id="IPR018967">
    <property type="entry name" value="FeS-contain_CDGSH-typ"/>
</dbReference>
<sequence>MSEENKAVIQIRDNGSIFVKGNVELLDTDGNVYETKRVFSLCRCGASNNKPFCDGTHKSIGFEDKSRVK</sequence>
<evidence type="ECO:0000256" key="4">
    <source>
        <dbReference type="ARBA" id="ARBA00023014"/>
    </source>
</evidence>